<name>A0A9Q3P544_9BASI</name>
<organism evidence="1 2">
    <name type="scientific">Austropuccinia psidii MF-1</name>
    <dbReference type="NCBI Taxonomy" id="1389203"/>
    <lineage>
        <taxon>Eukaryota</taxon>
        <taxon>Fungi</taxon>
        <taxon>Dikarya</taxon>
        <taxon>Basidiomycota</taxon>
        <taxon>Pucciniomycotina</taxon>
        <taxon>Pucciniomycetes</taxon>
        <taxon>Pucciniales</taxon>
        <taxon>Sphaerophragmiaceae</taxon>
        <taxon>Austropuccinia</taxon>
    </lineage>
</organism>
<dbReference type="EMBL" id="AVOT02054657">
    <property type="protein sequence ID" value="MBW0549350.1"/>
    <property type="molecule type" value="Genomic_DNA"/>
</dbReference>
<proteinExistence type="predicted"/>
<protein>
    <submittedName>
        <fullName evidence="1">Uncharacterized protein</fullName>
    </submittedName>
</protein>
<dbReference type="Proteomes" id="UP000765509">
    <property type="component" value="Unassembled WGS sequence"/>
</dbReference>
<gene>
    <name evidence="1" type="ORF">O181_089065</name>
</gene>
<comment type="caution">
    <text evidence="1">The sequence shown here is derived from an EMBL/GenBank/DDBJ whole genome shotgun (WGS) entry which is preliminary data.</text>
</comment>
<keyword evidence="2" id="KW-1185">Reference proteome</keyword>
<dbReference type="AlphaFoldDB" id="A0A9Q3P544"/>
<reference evidence="1" key="1">
    <citation type="submission" date="2021-03" db="EMBL/GenBank/DDBJ databases">
        <title>Draft genome sequence of rust myrtle Austropuccinia psidii MF-1, a brazilian biotype.</title>
        <authorList>
            <person name="Quecine M.C."/>
            <person name="Pachon D.M.R."/>
            <person name="Bonatelli M.L."/>
            <person name="Correr F.H."/>
            <person name="Franceschini L.M."/>
            <person name="Leite T.F."/>
            <person name="Margarido G.R.A."/>
            <person name="Almeida C.A."/>
            <person name="Ferrarezi J.A."/>
            <person name="Labate C.A."/>
        </authorList>
    </citation>
    <scope>NUCLEOTIDE SEQUENCE</scope>
    <source>
        <strain evidence="1">MF-1</strain>
    </source>
</reference>
<evidence type="ECO:0000313" key="2">
    <source>
        <dbReference type="Proteomes" id="UP000765509"/>
    </source>
</evidence>
<evidence type="ECO:0000313" key="1">
    <source>
        <dbReference type="EMBL" id="MBW0549350.1"/>
    </source>
</evidence>
<sequence>MEYVLDPESPSRIDQDKKMNLDKEIFLNYNEKISSSQLPTPEEEPDYFILPYIEFKDIYYKAPRKSNGRKWLSNIPGLNFSKIKLMDLLSEEGLRGNLENKYWDEVFSFDEQTRQSLYDYRIWPQEDFNMNNMELFGGTLQ</sequence>
<accession>A0A9Q3P544</accession>